<dbReference type="PROSITE" id="PS00018">
    <property type="entry name" value="EF_HAND_1"/>
    <property type="match status" value="1"/>
</dbReference>
<proteinExistence type="predicted"/>
<reference evidence="3" key="1">
    <citation type="submission" date="2019-11" db="EMBL/GenBank/DDBJ databases">
        <authorList>
            <person name="Feng L."/>
        </authorList>
    </citation>
    <scope>NUCLEOTIDE SEQUENCE</scope>
    <source>
        <strain evidence="3">BgluceraseaLFYP119</strain>
    </source>
</reference>
<keyword evidence="1" id="KW-0175">Coiled coil</keyword>
<protein>
    <submittedName>
        <fullName evidence="3">Uncharacterized protein</fullName>
    </submittedName>
</protein>
<evidence type="ECO:0000256" key="1">
    <source>
        <dbReference type="SAM" id="Coils"/>
    </source>
</evidence>
<gene>
    <name evidence="3" type="ORF">BGLFYP119_00546</name>
</gene>
<evidence type="ECO:0000256" key="2">
    <source>
        <dbReference type="SAM" id="Phobius"/>
    </source>
</evidence>
<keyword evidence="2" id="KW-0812">Transmembrane</keyword>
<sequence>MFVFNLKLPFYFNRIGENTPNREKKKYRFGVKKGTEKKTYKTTAFQRVIIGFYIIVLGSSSFFSFVYICNYVVYEHQSGYVDDNTILASSYREILNDTDNYITEDTKAMQILASKLLGELQDKYPEDSSKDNSVSKQDLEDAVNEAQDACDIAKEEYDTAKNDADSFKDEMDSYANSRNGTTWHDRQDEWEKKYEAAKADWENAVADREAKKDIYEAAKTALTEAQNALKNYKDSQETVIAEFLLEMLKANPNTDVLEECISELNSAIVDLGTNVDIVDNYSELVEITQTLTVVVKDYTSLVQLISNDDDTGIKYLMEHVMDDMVIPDPTSESFEIDYSSWRTAWYSKLNNLENLIQHLPKLSENEKKELGDTVINTELLEEYDVNDKMNTLAELRRKKVSDINVIEKVFFLLFGKYWFIAWFSLGLAVFFDISSLLAGLFIYGIRKKKSTA</sequence>
<dbReference type="InterPro" id="IPR018247">
    <property type="entry name" value="EF_Hand_1_Ca_BS"/>
</dbReference>
<feature type="coiled-coil region" evidence="1">
    <location>
        <begin position="136"/>
        <end position="170"/>
    </location>
</feature>
<dbReference type="EMBL" id="CACRST010000006">
    <property type="protein sequence ID" value="VYS77155.1"/>
    <property type="molecule type" value="Genomic_DNA"/>
</dbReference>
<organism evidence="3">
    <name type="scientific">Blautia glucerasea</name>
    <dbReference type="NCBI Taxonomy" id="536633"/>
    <lineage>
        <taxon>Bacteria</taxon>
        <taxon>Bacillati</taxon>
        <taxon>Bacillota</taxon>
        <taxon>Clostridia</taxon>
        <taxon>Lachnospirales</taxon>
        <taxon>Lachnospiraceae</taxon>
        <taxon>Blautia</taxon>
    </lineage>
</organism>
<evidence type="ECO:0000313" key="3">
    <source>
        <dbReference type="EMBL" id="VYS77155.1"/>
    </source>
</evidence>
<dbReference type="AlphaFoldDB" id="A0A6N2RB63"/>
<accession>A0A6N2RB63</accession>
<keyword evidence="2" id="KW-0472">Membrane</keyword>
<keyword evidence="2" id="KW-1133">Transmembrane helix</keyword>
<name>A0A6N2RB63_9FIRM</name>
<feature type="transmembrane region" description="Helical" evidence="2">
    <location>
        <begin position="48"/>
        <end position="68"/>
    </location>
</feature>
<feature type="transmembrane region" description="Helical" evidence="2">
    <location>
        <begin position="417"/>
        <end position="443"/>
    </location>
</feature>